<keyword evidence="3" id="KW-1185">Reference proteome</keyword>
<dbReference type="AlphaFoldDB" id="A0A6C2CPE2"/>
<protein>
    <submittedName>
        <fullName evidence="2">Uncharacterized protein</fullName>
    </submittedName>
</protein>
<comment type="caution">
    <text evidence="2">The sequence shown here is derived from an EMBL/GenBank/DDBJ whole genome shotgun (WGS) entry which is preliminary data.</text>
</comment>
<dbReference type="RefSeq" id="WP_148580005.1">
    <property type="nucleotide sequence ID" value="NZ_JAVEUW010000078.1"/>
</dbReference>
<evidence type="ECO:0000256" key="1">
    <source>
        <dbReference type="SAM" id="MobiDB-lite"/>
    </source>
</evidence>
<accession>A0A6C2CPE2</accession>
<reference evidence="2 3" key="1">
    <citation type="submission" date="2019-01" db="EMBL/GenBank/DDBJ databases">
        <title>Zoogloea oleivorans genome sequencing and assembly.</title>
        <authorList>
            <person name="Tancsics A."/>
            <person name="Farkas M."/>
            <person name="Kriszt B."/>
            <person name="Maroti G."/>
            <person name="Horvath B."/>
        </authorList>
    </citation>
    <scope>NUCLEOTIDE SEQUENCE [LARGE SCALE GENOMIC DNA]</scope>
    <source>
        <strain evidence="2 3">Buc</strain>
    </source>
</reference>
<dbReference type="OrthoDB" id="8527508at2"/>
<proteinExistence type="predicted"/>
<dbReference type="PROSITE" id="PS51257">
    <property type="entry name" value="PROKAR_LIPOPROTEIN"/>
    <property type="match status" value="1"/>
</dbReference>
<dbReference type="EMBL" id="SDKK01000014">
    <property type="protein sequence ID" value="TYC55145.1"/>
    <property type="molecule type" value="Genomic_DNA"/>
</dbReference>
<evidence type="ECO:0000313" key="3">
    <source>
        <dbReference type="Proteomes" id="UP000389128"/>
    </source>
</evidence>
<organism evidence="2 3">
    <name type="scientific">Zoogloea oleivorans</name>
    <dbReference type="NCBI Taxonomy" id="1552750"/>
    <lineage>
        <taxon>Bacteria</taxon>
        <taxon>Pseudomonadati</taxon>
        <taxon>Pseudomonadota</taxon>
        <taxon>Betaproteobacteria</taxon>
        <taxon>Rhodocyclales</taxon>
        <taxon>Zoogloeaceae</taxon>
        <taxon>Zoogloea</taxon>
    </lineage>
</organism>
<evidence type="ECO:0000313" key="2">
    <source>
        <dbReference type="EMBL" id="TYC55145.1"/>
    </source>
</evidence>
<gene>
    <name evidence="2" type="ORF">ETQ85_15640</name>
</gene>
<name>A0A6C2CPE2_9RHOO</name>
<feature type="region of interest" description="Disordered" evidence="1">
    <location>
        <begin position="91"/>
        <end position="155"/>
    </location>
</feature>
<dbReference type="Proteomes" id="UP000389128">
    <property type="component" value="Unassembled WGS sequence"/>
</dbReference>
<sequence length="155" mass="16384">MTKPHIRFMFGLAISATLLGGCEQLGIPDPAKTEAQAEADGKAIGSACRHAGRAIEDCFTLNQAAQKAAVFAGWKEMNDYMVENKIVEIAPQLPPPLPPAEAKAAAKAKRAAEKAAAEAQKAHANSDADKDSHGDAEAEAATEPETPRKRRKPAE</sequence>
<feature type="compositionally biased region" description="Basic and acidic residues" evidence="1">
    <location>
        <begin position="110"/>
        <end position="136"/>
    </location>
</feature>